<keyword evidence="11" id="KW-0449">Lipoprotein</keyword>
<gene>
    <name evidence="9 11" type="primary">lspA</name>
    <name evidence="11" type="ORF">Pmgp_02484</name>
</gene>
<comment type="function">
    <text evidence="9">This protein specifically catalyzes the removal of signal peptides from prolipoproteins.</text>
</comment>
<comment type="catalytic activity">
    <reaction evidence="9">
        <text>Release of signal peptides from bacterial membrane prolipoproteins. Hydrolyzes -Xaa-Yaa-Zaa-|-(S,diacylglyceryl)Cys-, in which Xaa is hydrophobic (preferably Leu), and Yaa (Ala or Ser) and Zaa (Gly or Ala) have small, neutral side chains.</text>
        <dbReference type="EC" id="3.4.23.36"/>
    </reaction>
</comment>
<comment type="caution">
    <text evidence="9">Lacks conserved residue(s) required for the propagation of feature annotation.</text>
</comment>
<feature type="transmembrane region" description="Helical" evidence="9">
    <location>
        <begin position="81"/>
        <end position="99"/>
    </location>
</feature>
<proteinExistence type="inferred from homology"/>
<keyword evidence="3 9" id="KW-0645">Protease</keyword>
<keyword evidence="5 9" id="KW-0064">Aspartyl protease</keyword>
<dbReference type="HAMAP" id="MF_00161">
    <property type="entry name" value="LspA"/>
    <property type="match status" value="1"/>
</dbReference>
<feature type="transmembrane region" description="Helical" evidence="9">
    <location>
        <begin position="57"/>
        <end position="74"/>
    </location>
</feature>
<dbReference type="GO" id="GO:0006508">
    <property type="term" value="P:proteolysis"/>
    <property type="evidence" value="ECO:0007669"/>
    <property type="project" value="UniProtKB-KW"/>
</dbReference>
<dbReference type="RefSeq" id="WP_134214306.1">
    <property type="nucleotide sequence ID" value="NZ_QFFZ01000029.1"/>
</dbReference>
<evidence type="ECO:0000256" key="7">
    <source>
        <dbReference type="ARBA" id="ARBA00022989"/>
    </source>
</evidence>
<protein>
    <recommendedName>
        <fullName evidence="9">Lipoprotein signal peptidase</fullName>
        <ecNumber evidence="9">3.4.23.36</ecNumber>
    </recommendedName>
    <alternativeName>
        <fullName evidence="9">Prolipoprotein signal peptidase</fullName>
    </alternativeName>
    <alternativeName>
        <fullName evidence="9">Signal peptidase II</fullName>
        <shortName evidence="9">SPase II</shortName>
    </alternativeName>
</protein>
<evidence type="ECO:0000313" key="12">
    <source>
        <dbReference type="Proteomes" id="UP000297597"/>
    </source>
</evidence>
<evidence type="ECO:0000256" key="10">
    <source>
        <dbReference type="RuleBase" id="RU004181"/>
    </source>
</evidence>
<dbReference type="EC" id="3.4.23.36" evidence="9"/>
<keyword evidence="4 9" id="KW-0812">Transmembrane</keyword>
<sequence length="151" mass="16483">MFFAVILATFLMDQASKAAVQSLMFLGESIPVAPFFHLTYIMNPGAAFGLLAYKTPLFIAVSVLLGVGALVVYRKIPAEKVLLRNGLGLVLGGALGNLADRLRYGKVVDFLDFRVWPVFNLADAAIFIGVCLLIWELLKDSGWKSEKDSVD</sequence>
<keyword evidence="12" id="KW-1185">Reference proteome</keyword>
<evidence type="ECO:0000313" key="11">
    <source>
        <dbReference type="EMBL" id="TEB10287.1"/>
    </source>
</evidence>
<organism evidence="11 12">
    <name type="scientific">Pelotomaculum propionicicum</name>
    <dbReference type="NCBI Taxonomy" id="258475"/>
    <lineage>
        <taxon>Bacteria</taxon>
        <taxon>Bacillati</taxon>
        <taxon>Bacillota</taxon>
        <taxon>Clostridia</taxon>
        <taxon>Eubacteriales</taxon>
        <taxon>Desulfotomaculaceae</taxon>
        <taxon>Pelotomaculum</taxon>
    </lineage>
</organism>
<dbReference type="Proteomes" id="UP000297597">
    <property type="component" value="Unassembled WGS sequence"/>
</dbReference>
<evidence type="ECO:0000256" key="5">
    <source>
        <dbReference type="ARBA" id="ARBA00022750"/>
    </source>
</evidence>
<reference evidence="11 12" key="1">
    <citation type="journal article" date="2018" name="Environ. Microbiol.">
        <title>Novel energy conservation strategies and behaviour of Pelotomaculum schinkii driving syntrophic propionate catabolism.</title>
        <authorList>
            <person name="Hidalgo-Ahumada C.A.P."/>
            <person name="Nobu M.K."/>
            <person name="Narihiro T."/>
            <person name="Tamaki H."/>
            <person name="Liu W.T."/>
            <person name="Kamagata Y."/>
            <person name="Stams A.J.M."/>
            <person name="Imachi H."/>
            <person name="Sousa D.Z."/>
        </authorList>
    </citation>
    <scope>NUCLEOTIDE SEQUENCE [LARGE SCALE GENOMIC DNA]</scope>
    <source>
        <strain evidence="11 12">MGP</strain>
    </source>
</reference>
<dbReference type="UniPathway" id="UPA00665"/>
<dbReference type="PANTHER" id="PTHR33695:SF1">
    <property type="entry name" value="LIPOPROTEIN SIGNAL PEPTIDASE"/>
    <property type="match status" value="1"/>
</dbReference>
<keyword evidence="2 9" id="KW-1003">Cell membrane</keyword>
<dbReference type="GO" id="GO:0004190">
    <property type="term" value="F:aspartic-type endopeptidase activity"/>
    <property type="evidence" value="ECO:0007669"/>
    <property type="project" value="UniProtKB-UniRule"/>
</dbReference>
<evidence type="ECO:0000256" key="9">
    <source>
        <dbReference type="HAMAP-Rule" id="MF_00161"/>
    </source>
</evidence>
<keyword evidence="6 9" id="KW-0378">Hydrolase</keyword>
<evidence type="ECO:0000256" key="6">
    <source>
        <dbReference type="ARBA" id="ARBA00022801"/>
    </source>
</evidence>
<dbReference type="GO" id="GO:0005886">
    <property type="term" value="C:plasma membrane"/>
    <property type="evidence" value="ECO:0007669"/>
    <property type="project" value="UniProtKB-SubCell"/>
</dbReference>
<evidence type="ECO:0000256" key="3">
    <source>
        <dbReference type="ARBA" id="ARBA00022670"/>
    </source>
</evidence>
<feature type="active site" evidence="9">
    <location>
        <position position="123"/>
    </location>
</feature>
<comment type="subcellular location">
    <subcellularLocation>
        <location evidence="9">Cell membrane</location>
        <topology evidence="9">Multi-pass membrane protein</topology>
    </subcellularLocation>
</comment>
<evidence type="ECO:0000256" key="8">
    <source>
        <dbReference type="ARBA" id="ARBA00023136"/>
    </source>
</evidence>
<keyword evidence="7 9" id="KW-1133">Transmembrane helix</keyword>
<comment type="caution">
    <text evidence="11">The sequence shown here is derived from an EMBL/GenBank/DDBJ whole genome shotgun (WGS) entry which is preliminary data.</text>
</comment>
<dbReference type="NCBIfam" id="TIGR00077">
    <property type="entry name" value="lspA"/>
    <property type="match status" value="1"/>
</dbReference>
<evidence type="ECO:0000256" key="4">
    <source>
        <dbReference type="ARBA" id="ARBA00022692"/>
    </source>
</evidence>
<comment type="pathway">
    <text evidence="9">Protein modification; lipoprotein biosynthesis (signal peptide cleavage).</text>
</comment>
<dbReference type="InterPro" id="IPR001872">
    <property type="entry name" value="Peptidase_A8"/>
</dbReference>
<feature type="transmembrane region" description="Helical" evidence="9">
    <location>
        <begin position="119"/>
        <end position="138"/>
    </location>
</feature>
<dbReference type="PRINTS" id="PR00781">
    <property type="entry name" value="LIPOSIGPTASE"/>
</dbReference>
<dbReference type="AlphaFoldDB" id="A0A4Y7RPT0"/>
<dbReference type="PANTHER" id="PTHR33695">
    <property type="entry name" value="LIPOPROTEIN SIGNAL PEPTIDASE"/>
    <property type="match status" value="1"/>
</dbReference>
<evidence type="ECO:0000256" key="1">
    <source>
        <dbReference type="ARBA" id="ARBA00006139"/>
    </source>
</evidence>
<keyword evidence="8 9" id="KW-0472">Membrane</keyword>
<dbReference type="EMBL" id="QFFZ01000029">
    <property type="protein sequence ID" value="TEB10287.1"/>
    <property type="molecule type" value="Genomic_DNA"/>
</dbReference>
<feature type="active site" evidence="9">
    <location>
        <position position="109"/>
    </location>
</feature>
<comment type="similarity">
    <text evidence="1 9 10">Belongs to the peptidase A8 family.</text>
</comment>
<dbReference type="Pfam" id="PF01252">
    <property type="entry name" value="Peptidase_A8"/>
    <property type="match status" value="1"/>
</dbReference>
<evidence type="ECO:0000256" key="2">
    <source>
        <dbReference type="ARBA" id="ARBA00022475"/>
    </source>
</evidence>
<dbReference type="OrthoDB" id="9810259at2"/>
<name>A0A4Y7RPT0_9FIRM</name>
<accession>A0A4Y7RPT0</accession>